<protein>
    <submittedName>
        <fullName evidence="2">Glucosaminidase domain-containing protein</fullName>
    </submittedName>
</protein>
<keyword evidence="3" id="KW-1185">Reference proteome</keyword>
<evidence type="ECO:0000313" key="3">
    <source>
        <dbReference type="Proteomes" id="UP000621560"/>
    </source>
</evidence>
<accession>A0A927GUQ0</accession>
<name>A0A927GUQ0_9BACL</name>
<evidence type="ECO:0000313" key="2">
    <source>
        <dbReference type="EMBL" id="MBD2847937.1"/>
    </source>
</evidence>
<dbReference type="EMBL" id="JACXIZ010000048">
    <property type="protein sequence ID" value="MBD2847937.1"/>
    <property type="molecule type" value="Genomic_DNA"/>
</dbReference>
<dbReference type="AlphaFoldDB" id="A0A927GUQ0"/>
<comment type="caution">
    <text evidence="2">The sequence shown here is derived from an EMBL/GenBank/DDBJ whole genome shotgun (WGS) entry which is preliminary data.</text>
</comment>
<reference evidence="2" key="1">
    <citation type="submission" date="2020-09" db="EMBL/GenBank/DDBJ databases">
        <title>A novel bacterium of genus Paenibacillus, isolated from South China Sea.</title>
        <authorList>
            <person name="Huang H."/>
            <person name="Mo K."/>
            <person name="Hu Y."/>
        </authorList>
    </citation>
    <scope>NUCLEOTIDE SEQUENCE</scope>
    <source>
        <strain evidence="2">IB182496</strain>
    </source>
</reference>
<dbReference type="RefSeq" id="WP_190921042.1">
    <property type="nucleotide sequence ID" value="NZ_JACXIZ010000048.1"/>
</dbReference>
<evidence type="ECO:0000256" key="1">
    <source>
        <dbReference type="SAM" id="MobiDB-lite"/>
    </source>
</evidence>
<sequence>MTMEGTQVLGAHELDKLRSYVARKHAAMTREQRARIVADAMQRMLLCQLPELEPSLRGRLAGELVRTVVLAQRRPVQASDMYGLCLRRLALDDERQAAALLAWTRARGVGAATLQALRVDADAARKNGRVGDPRLWRAPANERPPEPDRRAADLVTAPELHAAEKTPAAGEGGSAAPDRQGAPRTLRYLASCVIVAGCALLYGGDKAAPLEAPAGEPVRQTVSADAADPIRQANALPPELRYSSFDERALRAYLDERDALLADSPYFEAIVDVSDRYNIHPLLMFAIAGQEQGFVPRSHEQAEAIANNPFNVHYSWQDYNTSIADSTEIAARTVLRWSADRPEGTDPIAWINRKYAEDPNWHVGVSAILQTLLARAAHDVPQQGPAEAAAIAQ</sequence>
<gene>
    <name evidence="2" type="ORF">IDH44_22305</name>
</gene>
<organism evidence="2 3">
    <name type="scientific">Paenibacillus sabuli</name>
    <dbReference type="NCBI Taxonomy" id="2772509"/>
    <lineage>
        <taxon>Bacteria</taxon>
        <taxon>Bacillati</taxon>
        <taxon>Bacillota</taxon>
        <taxon>Bacilli</taxon>
        <taxon>Bacillales</taxon>
        <taxon>Paenibacillaceae</taxon>
        <taxon>Paenibacillus</taxon>
    </lineage>
</organism>
<dbReference type="Proteomes" id="UP000621560">
    <property type="component" value="Unassembled WGS sequence"/>
</dbReference>
<feature type="region of interest" description="Disordered" evidence="1">
    <location>
        <begin position="129"/>
        <end position="149"/>
    </location>
</feature>
<proteinExistence type="predicted"/>